<evidence type="ECO:0000313" key="2">
    <source>
        <dbReference type="EMBL" id="RMJ11684.1"/>
    </source>
</evidence>
<evidence type="ECO:0000256" key="1">
    <source>
        <dbReference type="SAM" id="MobiDB-lite"/>
    </source>
</evidence>
<comment type="caution">
    <text evidence="2">The sequence shown here is derived from an EMBL/GenBank/DDBJ whole genome shotgun (WGS) entry which is preliminary data.</text>
</comment>
<organism evidence="2 3">
    <name type="scientific">Fusarium kuroshium</name>
    <dbReference type="NCBI Taxonomy" id="2010991"/>
    <lineage>
        <taxon>Eukaryota</taxon>
        <taxon>Fungi</taxon>
        <taxon>Dikarya</taxon>
        <taxon>Ascomycota</taxon>
        <taxon>Pezizomycotina</taxon>
        <taxon>Sordariomycetes</taxon>
        <taxon>Hypocreomycetidae</taxon>
        <taxon>Hypocreales</taxon>
        <taxon>Nectriaceae</taxon>
        <taxon>Fusarium</taxon>
        <taxon>Fusarium solani species complex</taxon>
    </lineage>
</organism>
<reference evidence="2 3" key="1">
    <citation type="submission" date="2017-06" db="EMBL/GenBank/DDBJ databases">
        <title>Comparative genomic analysis of Ambrosia Fusariam Clade fungi.</title>
        <authorList>
            <person name="Stajich J.E."/>
            <person name="Carrillo J."/>
            <person name="Kijimoto T."/>
            <person name="Eskalen A."/>
            <person name="O'Donnell K."/>
            <person name="Kasson M."/>
        </authorList>
    </citation>
    <scope>NUCLEOTIDE SEQUENCE [LARGE SCALE GENOMIC DNA]</scope>
    <source>
        <strain evidence="2">UCR3666</strain>
    </source>
</reference>
<protein>
    <submittedName>
        <fullName evidence="2">Uncharacterized protein</fullName>
    </submittedName>
</protein>
<gene>
    <name evidence="2" type="ORF">CDV36_008661</name>
</gene>
<proteinExistence type="predicted"/>
<keyword evidence="3" id="KW-1185">Reference proteome</keyword>
<dbReference type="AlphaFoldDB" id="A0A3M2S2C7"/>
<feature type="compositionally biased region" description="Basic and acidic residues" evidence="1">
    <location>
        <begin position="61"/>
        <end position="82"/>
    </location>
</feature>
<dbReference type="EMBL" id="NKUJ01000159">
    <property type="protein sequence ID" value="RMJ11684.1"/>
    <property type="molecule type" value="Genomic_DNA"/>
</dbReference>
<evidence type="ECO:0000313" key="3">
    <source>
        <dbReference type="Proteomes" id="UP000277212"/>
    </source>
</evidence>
<accession>A0A3M2S2C7</accession>
<feature type="region of interest" description="Disordered" evidence="1">
    <location>
        <begin position="54"/>
        <end position="93"/>
    </location>
</feature>
<sequence>MECREHEGSGALFGSSSTTKDASLHLELALAPITMKQRALHDTSFVGLPRLLSTSSGARTGFEKGQGEGRRERPPERPRNDHPYSTTPYTRRFPTLDDHLYSQTFIQRPQALAGFETRKNKDEHAREEYRGFKHQFVVSGQGRQT</sequence>
<name>A0A3M2S2C7_9HYPO</name>
<dbReference type="Proteomes" id="UP000277212">
    <property type="component" value="Unassembled WGS sequence"/>
</dbReference>